<dbReference type="RefSeq" id="WP_183382095.1">
    <property type="nucleotide sequence ID" value="NZ_JACHXR010000001.1"/>
</dbReference>
<feature type="signal peptide" evidence="2">
    <location>
        <begin position="1"/>
        <end position="25"/>
    </location>
</feature>
<dbReference type="EMBL" id="JACHXR010000001">
    <property type="protein sequence ID" value="MBB3229588.1"/>
    <property type="molecule type" value="Genomic_DNA"/>
</dbReference>
<evidence type="ECO:0000256" key="2">
    <source>
        <dbReference type="SAM" id="SignalP"/>
    </source>
</evidence>
<dbReference type="AlphaFoldDB" id="A0A7W5HK41"/>
<dbReference type="InterPro" id="IPR016924">
    <property type="entry name" value="UCP029543"/>
</dbReference>
<reference evidence="3 4" key="1">
    <citation type="submission" date="2020-08" db="EMBL/GenBank/DDBJ databases">
        <title>Genomic Encyclopedia of Type Strains, Phase III (KMG-III): the genomes of soil and plant-associated and newly described type strains.</title>
        <authorList>
            <person name="Whitman W."/>
        </authorList>
    </citation>
    <scope>NUCLEOTIDE SEQUENCE [LARGE SCALE GENOMIC DNA]</scope>
    <source>
        <strain evidence="3 4">CECT 7744</strain>
    </source>
</reference>
<keyword evidence="1" id="KW-1133">Transmembrane helix</keyword>
<keyword evidence="4" id="KW-1185">Reference proteome</keyword>
<protein>
    <submittedName>
        <fullName evidence="3">Uncharacterized small protein (DUF1192 family)</fullName>
    </submittedName>
</protein>
<dbReference type="InterPro" id="IPR046735">
    <property type="entry name" value="PA2779-like"/>
</dbReference>
<keyword evidence="1" id="KW-0812">Transmembrane</keyword>
<evidence type="ECO:0000256" key="1">
    <source>
        <dbReference type="SAM" id="Phobius"/>
    </source>
</evidence>
<gene>
    <name evidence="3" type="ORF">FHR97_000403</name>
</gene>
<dbReference type="Pfam" id="PF20332">
    <property type="entry name" value="DUF6627"/>
    <property type="match status" value="1"/>
</dbReference>
<name>A0A7W5HK41_9GAMM</name>
<proteinExistence type="predicted"/>
<feature type="chain" id="PRO_5030702061" evidence="2">
    <location>
        <begin position="26"/>
        <end position="131"/>
    </location>
</feature>
<comment type="caution">
    <text evidence="3">The sequence shown here is derived from an EMBL/GenBank/DDBJ whole genome shotgun (WGS) entry which is preliminary data.</text>
</comment>
<dbReference type="PIRSF" id="PIRSF029543">
    <property type="entry name" value="UCP029543"/>
    <property type="match status" value="1"/>
</dbReference>
<accession>A0A7W5HK41</accession>
<organism evidence="3 4">
    <name type="scientific">Halomonas stenophila</name>
    <dbReference type="NCBI Taxonomy" id="795312"/>
    <lineage>
        <taxon>Bacteria</taxon>
        <taxon>Pseudomonadati</taxon>
        <taxon>Pseudomonadota</taxon>
        <taxon>Gammaproteobacteria</taxon>
        <taxon>Oceanospirillales</taxon>
        <taxon>Halomonadaceae</taxon>
        <taxon>Halomonas</taxon>
    </lineage>
</organism>
<evidence type="ECO:0000313" key="3">
    <source>
        <dbReference type="EMBL" id="MBB3229588.1"/>
    </source>
</evidence>
<feature type="transmembrane region" description="Helical" evidence="1">
    <location>
        <begin position="100"/>
        <end position="123"/>
    </location>
</feature>
<keyword evidence="1" id="KW-0472">Membrane</keyword>
<evidence type="ECO:0000313" key="4">
    <source>
        <dbReference type="Proteomes" id="UP000518892"/>
    </source>
</evidence>
<dbReference type="Proteomes" id="UP000518892">
    <property type="component" value="Unassembled WGS sequence"/>
</dbReference>
<keyword evidence="2" id="KW-0732">Signal</keyword>
<dbReference type="NCBIfam" id="NF033919">
    <property type="entry name" value="PA2779_fam"/>
    <property type="match status" value="1"/>
</dbReference>
<sequence length="131" mass="13833">MKRLSRLLSPLLIAALVLGSLPVAAAPVPADDDLVGTTAVLDASSAQSDRAKIREVLARDDVQQQLLAQGVSPTEVEARVAALSDEEARQMAERLDQLPAGASVVGVLFAVFVILLVTDILGLTDVYPFTR</sequence>